<feature type="domain" description="Methyltransferase" evidence="2">
    <location>
        <begin position="36"/>
        <end position="125"/>
    </location>
</feature>
<proteinExistence type="predicted"/>
<feature type="transmembrane region" description="Helical" evidence="1">
    <location>
        <begin position="122"/>
        <end position="140"/>
    </location>
</feature>
<accession>A0A9D1E266</accession>
<dbReference type="PANTHER" id="PTHR43667:SF2">
    <property type="entry name" value="FATTY ACID C-METHYL TRANSFERASE"/>
    <property type="match status" value="1"/>
</dbReference>
<keyword evidence="1" id="KW-0812">Transmembrane</keyword>
<dbReference type="Proteomes" id="UP000886744">
    <property type="component" value="Unassembled WGS sequence"/>
</dbReference>
<organism evidence="3 4">
    <name type="scientific">Candidatus Coprenecus avistercoris</name>
    <dbReference type="NCBI Taxonomy" id="2840730"/>
    <lineage>
        <taxon>Bacteria</taxon>
        <taxon>Pseudomonadati</taxon>
        <taxon>Bacteroidota</taxon>
        <taxon>Bacteroidia</taxon>
        <taxon>Bacteroidales</taxon>
        <taxon>Rikenellaceae</taxon>
        <taxon>Rikenellaceae incertae sedis</taxon>
        <taxon>Candidatus Coprenecus</taxon>
    </lineage>
</organism>
<keyword evidence="1" id="KW-0472">Membrane</keyword>
<keyword evidence="3" id="KW-0808">Transferase</keyword>
<gene>
    <name evidence="3" type="ORF">IAC94_08105</name>
</gene>
<keyword evidence="1" id="KW-1133">Transmembrane helix</keyword>
<dbReference type="CDD" id="cd02440">
    <property type="entry name" value="AdoMet_MTases"/>
    <property type="match status" value="1"/>
</dbReference>
<dbReference type="GO" id="GO:0008168">
    <property type="term" value="F:methyltransferase activity"/>
    <property type="evidence" value="ECO:0007669"/>
    <property type="project" value="UniProtKB-KW"/>
</dbReference>
<dbReference type="GO" id="GO:0032259">
    <property type="term" value="P:methylation"/>
    <property type="evidence" value="ECO:0007669"/>
    <property type="project" value="UniProtKB-KW"/>
</dbReference>
<dbReference type="Gene3D" id="3.40.50.150">
    <property type="entry name" value="Vaccinia Virus protein VP39"/>
    <property type="match status" value="1"/>
</dbReference>
<dbReference type="PANTHER" id="PTHR43667">
    <property type="entry name" value="CYCLOPROPANE-FATTY-ACYL-PHOSPHOLIPID SYNTHASE"/>
    <property type="match status" value="1"/>
</dbReference>
<protein>
    <submittedName>
        <fullName evidence="3">Methyltransferase domain-containing protein</fullName>
    </submittedName>
</protein>
<name>A0A9D1E266_9BACT</name>
<reference evidence="3" key="1">
    <citation type="submission" date="2020-10" db="EMBL/GenBank/DDBJ databases">
        <authorList>
            <person name="Gilroy R."/>
        </authorList>
    </citation>
    <scope>NUCLEOTIDE SEQUENCE</scope>
    <source>
        <strain evidence="3">ChiHjej13B12-12457</strain>
    </source>
</reference>
<evidence type="ECO:0000313" key="4">
    <source>
        <dbReference type="Proteomes" id="UP000886744"/>
    </source>
</evidence>
<comment type="caution">
    <text evidence="3">The sequence shown here is derived from an EMBL/GenBank/DDBJ whole genome shotgun (WGS) entry which is preliminary data.</text>
</comment>
<evidence type="ECO:0000313" key="3">
    <source>
        <dbReference type="EMBL" id="HIR63465.1"/>
    </source>
</evidence>
<reference evidence="3" key="2">
    <citation type="journal article" date="2021" name="PeerJ">
        <title>Extensive microbial diversity within the chicken gut microbiome revealed by metagenomics and culture.</title>
        <authorList>
            <person name="Gilroy R."/>
            <person name="Ravi A."/>
            <person name="Getino M."/>
            <person name="Pursley I."/>
            <person name="Horton D.L."/>
            <person name="Alikhan N.F."/>
            <person name="Baker D."/>
            <person name="Gharbi K."/>
            <person name="Hall N."/>
            <person name="Watson M."/>
            <person name="Adriaenssens E.M."/>
            <person name="Foster-Nyarko E."/>
            <person name="Jarju S."/>
            <person name="Secka A."/>
            <person name="Antonio M."/>
            <person name="Oren A."/>
            <person name="Chaudhuri R.R."/>
            <person name="La Ragione R."/>
            <person name="Hildebrand F."/>
            <person name="Pallen M.J."/>
        </authorList>
    </citation>
    <scope>NUCLEOTIDE SEQUENCE</scope>
    <source>
        <strain evidence="3">ChiHjej13B12-12457</strain>
    </source>
</reference>
<dbReference type="Pfam" id="PF13649">
    <property type="entry name" value="Methyltransf_25"/>
    <property type="match status" value="1"/>
</dbReference>
<evidence type="ECO:0000256" key="1">
    <source>
        <dbReference type="SAM" id="Phobius"/>
    </source>
</evidence>
<evidence type="ECO:0000259" key="2">
    <source>
        <dbReference type="Pfam" id="PF13649"/>
    </source>
</evidence>
<sequence>MARDRRQYFDQLAATSRKYYIPYLSQYMKIGEGVNVLEIGCGEGGNLLPFAEAGCSVLGVDLSEDKIRAAEQFFAGAGVQGRFLASDIFAVKELEGQFDLIVCHDVIEHIGDKEEFMRRVRAYLKLGTGLAFIAFPAWQMPFGGHQQMCTNRRLARLPYFHLLPAGLYRRILERGGESPAAVAGFLEIKRTATPIELFERLVRRSGLQKIDRRLWLINPHYEAKFGLRPRRLPRLMGGIPWLRNFYTTSCFYLLK</sequence>
<dbReference type="InterPro" id="IPR041698">
    <property type="entry name" value="Methyltransf_25"/>
</dbReference>
<dbReference type="InterPro" id="IPR050723">
    <property type="entry name" value="CFA/CMAS"/>
</dbReference>
<keyword evidence="3" id="KW-0489">Methyltransferase</keyword>
<dbReference type="InterPro" id="IPR029063">
    <property type="entry name" value="SAM-dependent_MTases_sf"/>
</dbReference>
<dbReference type="EMBL" id="DVHI01000099">
    <property type="protein sequence ID" value="HIR63465.1"/>
    <property type="molecule type" value="Genomic_DNA"/>
</dbReference>
<dbReference type="SUPFAM" id="SSF53335">
    <property type="entry name" value="S-adenosyl-L-methionine-dependent methyltransferases"/>
    <property type="match status" value="1"/>
</dbReference>
<dbReference type="AlphaFoldDB" id="A0A9D1E266"/>